<proteinExistence type="predicted"/>
<accession>A0ABR6TPF6</accession>
<evidence type="ECO:0000313" key="2">
    <source>
        <dbReference type="Proteomes" id="UP000713904"/>
    </source>
</evidence>
<dbReference type="EMBL" id="JABGBW010000016">
    <property type="protein sequence ID" value="MBC2576866.1"/>
    <property type="molecule type" value="Genomic_DNA"/>
</dbReference>
<sequence length="133" mass="15707">MYVIFRDDLINSDEIKDIINKETDFKVITDLTKATKREDVMSFKLSIPVKKIDADSEFNWGDDDSVNEYFGKAELKTKNFLKFFPKYTIQSSMAYKWDEIENIIYLVVVIANIDITMKKLELDILKRMMKQVD</sequence>
<dbReference type="RefSeq" id="WP_185624884.1">
    <property type="nucleotide sequence ID" value="NZ_JABGBW010000016.1"/>
</dbReference>
<keyword evidence="2" id="KW-1185">Reference proteome</keyword>
<gene>
    <name evidence="1" type="ORF">HLB29_09350</name>
</gene>
<dbReference type="Proteomes" id="UP000713904">
    <property type="component" value="Unassembled WGS sequence"/>
</dbReference>
<reference evidence="1 2" key="1">
    <citation type="submission" date="2020-05" db="EMBL/GenBank/DDBJ databases">
        <title>Draft genome of xy-202 and genomic insight in genome of the genus Peptostreptococcus.</title>
        <authorList>
            <person name="Zhang Z."/>
        </authorList>
    </citation>
    <scope>NUCLEOTIDE SEQUENCE [LARGE SCALE GENOMIC DNA]</scope>
    <source>
        <strain evidence="1 2">DSM 27025</strain>
    </source>
</reference>
<name>A0ABR6TPF6_9FIRM</name>
<protein>
    <submittedName>
        <fullName evidence="1">Uncharacterized protein</fullName>
    </submittedName>
</protein>
<organism evidence="1 2">
    <name type="scientific">Peptostreptococcus canis</name>
    <dbReference type="NCBI Taxonomy" id="1159213"/>
    <lineage>
        <taxon>Bacteria</taxon>
        <taxon>Bacillati</taxon>
        <taxon>Bacillota</taxon>
        <taxon>Clostridia</taxon>
        <taxon>Peptostreptococcales</taxon>
        <taxon>Peptostreptococcaceae</taxon>
        <taxon>Peptostreptococcus</taxon>
    </lineage>
</organism>
<comment type="caution">
    <text evidence="1">The sequence shown here is derived from an EMBL/GenBank/DDBJ whole genome shotgun (WGS) entry which is preliminary data.</text>
</comment>
<evidence type="ECO:0000313" key="1">
    <source>
        <dbReference type="EMBL" id="MBC2576866.1"/>
    </source>
</evidence>